<reference evidence="7" key="1">
    <citation type="submission" date="2017-01" db="EMBL/GenBank/DDBJ databases">
        <authorList>
            <person name="Varghese N."/>
            <person name="Submissions S."/>
        </authorList>
    </citation>
    <scope>NUCLEOTIDE SEQUENCE [LARGE SCALE GENOMIC DNA]</scope>
    <source>
        <strain evidence="7">DSM 21054</strain>
    </source>
</reference>
<dbReference type="GO" id="GO:0016887">
    <property type="term" value="F:ATP hydrolysis activity"/>
    <property type="evidence" value="ECO:0007669"/>
    <property type="project" value="InterPro"/>
</dbReference>
<dbReference type="Gene3D" id="3.40.50.300">
    <property type="entry name" value="P-loop containing nucleotide triphosphate hydrolases"/>
    <property type="match status" value="1"/>
</dbReference>
<organism evidence="6 7">
    <name type="scientific">Filimonas lacunae</name>
    <dbReference type="NCBI Taxonomy" id="477680"/>
    <lineage>
        <taxon>Bacteria</taxon>
        <taxon>Pseudomonadati</taxon>
        <taxon>Bacteroidota</taxon>
        <taxon>Chitinophagia</taxon>
        <taxon>Chitinophagales</taxon>
        <taxon>Chitinophagaceae</taxon>
        <taxon>Filimonas</taxon>
    </lineage>
</organism>
<protein>
    <submittedName>
        <fullName evidence="6">Osmoprotectant transport system ATP-binding protein</fullName>
    </submittedName>
</protein>
<dbReference type="GO" id="GO:0015697">
    <property type="term" value="P:quaternary ammonium group transport"/>
    <property type="evidence" value="ECO:0007669"/>
    <property type="project" value="UniProtKB-ARBA"/>
</dbReference>
<dbReference type="AlphaFoldDB" id="A0A173MFK9"/>
<dbReference type="PROSITE" id="PS50893">
    <property type="entry name" value="ABC_TRANSPORTER_2"/>
    <property type="match status" value="1"/>
</dbReference>
<dbReference type="EMBL" id="FTOR01000007">
    <property type="protein sequence ID" value="SIT26639.1"/>
    <property type="molecule type" value="Genomic_DNA"/>
</dbReference>
<keyword evidence="2" id="KW-0813">Transport</keyword>
<dbReference type="InterPro" id="IPR003439">
    <property type="entry name" value="ABC_transporter-like_ATP-bd"/>
</dbReference>
<keyword evidence="3" id="KW-0547">Nucleotide-binding</keyword>
<evidence type="ECO:0000259" key="5">
    <source>
        <dbReference type="PROSITE" id="PS50893"/>
    </source>
</evidence>
<dbReference type="PANTHER" id="PTHR43117:SF4">
    <property type="entry name" value="OSMOPROTECTANT IMPORT ATP-BINDING PROTEIN OSMV"/>
    <property type="match status" value="1"/>
</dbReference>
<sequence>MVSLSQVTKRFENDHLAVDSLSLTVKEGETMVLLGTSGCGKTTTLRMINRLIQPDAGEIHIHNKPISAIPPAELRKGIGYVMQQPGLFPHYTIEQNIGIVPTLLGWKSKDIQQRVHTLMNQLHLPVANYAHKYAHELSGGQQQRVGLARAMAGNPSILLMDEPFGALDPATRLHVRNDFMELEASTKKTIIMVTHDMEEAFCMGNRICLMHEGKIVQLGTPAELLFAPANDFVRSFFDSHRTLLEWQVIPLKNIEKWLPLQTDNEQDNIPVISSSDSCWKALEWLTQGQEKLLIKTGNNCCVVDKTHIIDAIHHFKTEYKTTHG</sequence>
<dbReference type="FunFam" id="3.40.50.300:FF:000425">
    <property type="entry name" value="Probable ABC transporter, ATP-binding subunit"/>
    <property type="match status" value="1"/>
</dbReference>
<proteinExistence type="inferred from homology"/>
<dbReference type="InterPro" id="IPR027417">
    <property type="entry name" value="P-loop_NTPase"/>
</dbReference>
<feature type="domain" description="ABC transporter" evidence="5">
    <location>
        <begin position="2"/>
        <end position="237"/>
    </location>
</feature>
<dbReference type="PROSITE" id="PS00211">
    <property type="entry name" value="ABC_TRANSPORTER_1"/>
    <property type="match status" value="1"/>
</dbReference>
<name>A0A173MFK9_9BACT</name>
<evidence type="ECO:0000256" key="4">
    <source>
        <dbReference type="ARBA" id="ARBA00022840"/>
    </source>
</evidence>
<evidence type="ECO:0000313" key="7">
    <source>
        <dbReference type="Proteomes" id="UP000186917"/>
    </source>
</evidence>
<dbReference type="InterPro" id="IPR017871">
    <property type="entry name" value="ABC_transporter-like_CS"/>
</dbReference>
<dbReference type="Pfam" id="PF00005">
    <property type="entry name" value="ABC_tran"/>
    <property type="match status" value="1"/>
</dbReference>
<keyword evidence="4 6" id="KW-0067">ATP-binding</keyword>
<dbReference type="STRING" id="477680.SAMN05421788_10722"/>
<evidence type="ECO:0000256" key="1">
    <source>
        <dbReference type="ARBA" id="ARBA00005417"/>
    </source>
</evidence>
<evidence type="ECO:0000256" key="2">
    <source>
        <dbReference type="ARBA" id="ARBA00022448"/>
    </source>
</evidence>
<evidence type="ECO:0000313" key="6">
    <source>
        <dbReference type="EMBL" id="SIT26639.1"/>
    </source>
</evidence>
<dbReference type="RefSeq" id="WP_076380639.1">
    <property type="nucleotide sequence ID" value="NZ_AP017422.1"/>
</dbReference>
<dbReference type="SUPFAM" id="SSF52540">
    <property type="entry name" value="P-loop containing nucleoside triphosphate hydrolases"/>
    <property type="match status" value="1"/>
</dbReference>
<keyword evidence="7" id="KW-1185">Reference proteome</keyword>
<accession>A0A173MFK9</accession>
<dbReference type="Proteomes" id="UP000186917">
    <property type="component" value="Unassembled WGS sequence"/>
</dbReference>
<dbReference type="SMART" id="SM00382">
    <property type="entry name" value="AAA"/>
    <property type="match status" value="1"/>
</dbReference>
<dbReference type="KEGG" id="fln:FLA_2381"/>
<dbReference type="GO" id="GO:0005524">
    <property type="term" value="F:ATP binding"/>
    <property type="evidence" value="ECO:0007669"/>
    <property type="project" value="UniProtKB-KW"/>
</dbReference>
<dbReference type="InterPro" id="IPR003593">
    <property type="entry name" value="AAA+_ATPase"/>
</dbReference>
<evidence type="ECO:0000256" key="3">
    <source>
        <dbReference type="ARBA" id="ARBA00022741"/>
    </source>
</evidence>
<gene>
    <name evidence="6" type="ORF">SAMN05421788_10722</name>
</gene>
<dbReference type="PANTHER" id="PTHR43117">
    <property type="entry name" value="OSMOPROTECTANT IMPORT ATP-BINDING PROTEIN OSMV"/>
    <property type="match status" value="1"/>
</dbReference>
<dbReference type="OrthoDB" id="9782239at2"/>
<comment type="similarity">
    <text evidence="1">Belongs to the ABC transporter superfamily.</text>
</comment>